<keyword evidence="5 7" id="KW-1133">Transmembrane helix</keyword>
<reference evidence="10" key="1">
    <citation type="submission" date="2017-07" db="EMBL/GenBank/DDBJ databases">
        <authorList>
            <person name="Varghese N."/>
            <person name="Submissions S."/>
        </authorList>
    </citation>
    <scope>NUCLEOTIDE SEQUENCE [LARGE SCALE GENOMIC DNA]</scope>
    <source>
        <strain evidence="10">NLAE-zl-C134</strain>
    </source>
</reference>
<feature type="transmembrane region" description="Helical" evidence="7">
    <location>
        <begin position="329"/>
        <end position="348"/>
    </location>
</feature>
<feature type="transmembrane region" description="Helical" evidence="7">
    <location>
        <begin position="209"/>
        <end position="230"/>
    </location>
</feature>
<evidence type="ECO:0000256" key="6">
    <source>
        <dbReference type="ARBA" id="ARBA00023136"/>
    </source>
</evidence>
<proteinExistence type="inferred from homology"/>
<keyword evidence="4 7" id="KW-0812">Transmembrane</keyword>
<dbReference type="InterPro" id="IPR011701">
    <property type="entry name" value="MFS"/>
</dbReference>
<dbReference type="GO" id="GO:0005886">
    <property type="term" value="C:plasma membrane"/>
    <property type="evidence" value="ECO:0007669"/>
    <property type="project" value="UniProtKB-SubCell"/>
</dbReference>
<feature type="transmembrane region" description="Helical" evidence="7">
    <location>
        <begin position="92"/>
        <end position="113"/>
    </location>
</feature>
<accession>A0A315ZRL9</accession>
<feature type="domain" description="Major facilitator superfamily (MFS) profile" evidence="8">
    <location>
        <begin position="5"/>
        <end position="381"/>
    </location>
</feature>
<dbReference type="SUPFAM" id="SSF103473">
    <property type="entry name" value="MFS general substrate transporter"/>
    <property type="match status" value="1"/>
</dbReference>
<evidence type="ECO:0000256" key="2">
    <source>
        <dbReference type="ARBA" id="ARBA00008335"/>
    </source>
</evidence>
<evidence type="ECO:0000256" key="7">
    <source>
        <dbReference type="SAM" id="Phobius"/>
    </source>
</evidence>
<dbReference type="PANTHER" id="PTHR23514">
    <property type="entry name" value="BYPASS OF STOP CODON PROTEIN 6"/>
    <property type="match status" value="1"/>
</dbReference>
<evidence type="ECO:0000256" key="1">
    <source>
        <dbReference type="ARBA" id="ARBA00004651"/>
    </source>
</evidence>
<name>A0A315ZRL9_9FIRM</name>
<evidence type="ECO:0000313" key="9">
    <source>
        <dbReference type="EMBL" id="SUQ15702.1"/>
    </source>
</evidence>
<dbReference type="Pfam" id="PF07690">
    <property type="entry name" value="MFS_1"/>
    <property type="match status" value="1"/>
</dbReference>
<keyword evidence="6 7" id="KW-0472">Membrane</keyword>
<comment type="similarity">
    <text evidence="2">Belongs to the major facilitator superfamily.</text>
</comment>
<dbReference type="PROSITE" id="PS50850">
    <property type="entry name" value="MFS"/>
    <property type="match status" value="1"/>
</dbReference>
<dbReference type="OrthoDB" id="9795150at2"/>
<dbReference type="PANTHER" id="PTHR23514:SF3">
    <property type="entry name" value="BYPASS OF STOP CODON PROTEIN 6"/>
    <property type="match status" value="1"/>
</dbReference>
<comment type="subcellular location">
    <subcellularLocation>
        <location evidence="1">Cell membrane</location>
        <topology evidence="1">Multi-pass membrane protein</topology>
    </subcellularLocation>
</comment>
<evidence type="ECO:0000256" key="5">
    <source>
        <dbReference type="ARBA" id="ARBA00022989"/>
    </source>
</evidence>
<dbReference type="InterPro" id="IPR036259">
    <property type="entry name" value="MFS_trans_sf"/>
</dbReference>
<evidence type="ECO:0000259" key="8">
    <source>
        <dbReference type="PROSITE" id="PS50850"/>
    </source>
</evidence>
<dbReference type="EMBL" id="UHJJ01000015">
    <property type="protein sequence ID" value="SUQ15702.1"/>
    <property type="molecule type" value="Genomic_DNA"/>
</dbReference>
<feature type="transmembrane region" description="Helical" evidence="7">
    <location>
        <begin position="354"/>
        <end position="376"/>
    </location>
</feature>
<protein>
    <submittedName>
        <fullName evidence="9">Fucose permease</fullName>
    </submittedName>
</protein>
<dbReference type="Proteomes" id="UP000254051">
    <property type="component" value="Unassembled WGS sequence"/>
</dbReference>
<feature type="transmembrane region" description="Helical" evidence="7">
    <location>
        <begin position="66"/>
        <end position="86"/>
    </location>
</feature>
<gene>
    <name evidence="9" type="ORF">SAMN05216529_11558</name>
</gene>
<sequence length="396" mass="42813">MYSLLLVIIYIAFISLGLPDSLIGSAWPVMQTELGVPVSYAGIITMIIACGTIISSLLSDRLTRKLGAGPVTTISVLLTAAALFGFSISHSFALLCLWAIPYGLGAGAVDAALNNYVALYYASRHMSWLHCFWGVGAAVSPYIMGYCLTGGYGWNKGYQVVGILQIILTVILFISRPLWKRRNTEEAEGGIPAEPLILSQALKIRGVPLVLITFFSYCALEQTTALWASSYLVQYRGGDTSIAARFASLFFFGITFGRFLCGFIADKVGDKLLIRFGIITSIAGAVFVTLPVKSDILTLSGLIIIGLGCAPVYPAIIHSTPFNFGRENSQAIIGIQMASAYMGTIFMPPLFGVIASHITIGLYPLYLLGLAVIMLLMSERLNKVVTTPVKMETERR</sequence>
<evidence type="ECO:0000256" key="4">
    <source>
        <dbReference type="ARBA" id="ARBA00022692"/>
    </source>
</evidence>
<dbReference type="Gene3D" id="1.20.1250.20">
    <property type="entry name" value="MFS general substrate transporter like domains"/>
    <property type="match status" value="2"/>
</dbReference>
<feature type="transmembrane region" description="Helical" evidence="7">
    <location>
        <begin position="125"/>
        <end position="145"/>
    </location>
</feature>
<dbReference type="InterPro" id="IPR020846">
    <property type="entry name" value="MFS_dom"/>
</dbReference>
<feature type="transmembrane region" description="Helical" evidence="7">
    <location>
        <begin position="38"/>
        <end position="59"/>
    </location>
</feature>
<organism evidence="9 10">
    <name type="scientific">Faecalicatena contorta</name>
    <dbReference type="NCBI Taxonomy" id="39482"/>
    <lineage>
        <taxon>Bacteria</taxon>
        <taxon>Bacillati</taxon>
        <taxon>Bacillota</taxon>
        <taxon>Clostridia</taxon>
        <taxon>Lachnospirales</taxon>
        <taxon>Lachnospiraceae</taxon>
        <taxon>Faecalicatena</taxon>
    </lineage>
</organism>
<dbReference type="AlphaFoldDB" id="A0A315ZRL9"/>
<dbReference type="InterPro" id="IPR051788">
    <property type="entry name" value="MFS_Transporter"/>
</dbReference>
<feature type="transmembrane region" description="Helical" evidence="7">
    <location>
        <begin position="272"/>
        <end position="290"/>
    </location>
</feature>
<dbReference type="RefSeq" id="WP_109713769.1">
    <property type="nucleotide sequence ID" value="NZ_QGDS01000015.1"/>
</dbReference>
<feature type="transmembrane region" description="Helical" evidence="7">
    <location>
        <begin position="157"/>
        <end position="174"/>
    </location>
</feature>
<dbReference type="GO" id="GO:0022857">
    <property type="term" value="F:transmembrane transporter activity"/>
    <property type="evidence" value="ECO:0007669"/>
    <property type="project" value="InterPro"/>
</dbReference>
<keyword evidence="3" id="KW-0813">Transport</keyword>
<keyword evidence="10" id="KW-1185">Reference proteome</keyword>
<feature type="transmembrane region" description="Helical" evidence="7">
    <location>
        <begin position="296"/>
        <end position="317"/>
    </location>
</feature>
<feature type="transmembrane region" description="Helical" evidence="7">
    <location>
        <begin position="242"/>
        <end position="265"/>
    </location>
</feature>
<evidence type="ECO:0000313" key="10">
    <source>
        <dbReference type="Proteomes" id="UP000254051"/>
    </source>
</evidence>
<evidence type="ECO:0000256" key="3">
    <source>
        <dbReference type="ARBA" id="ARBA00022448"/>
    </source>
</evidence>